<dbReference type="GO" id="GO:0050558">
    <property type="term" value="F:maltose epimerase activity"/>
    <property type="evidence" value="ECO:0007669"/>
    <property type="project" value="UniProtKB-EC"/>
</dbReference>
<dbReference type="CDD" id="cd09019">
    <property type="entry name" value="galactose_mutarotase_like"/>
    <property type="match status" value="1"/>
</dbReference>
<gene>
    <name evidence="9" type="ORF">GM612_03230</name>
</gene>
<name>A0A7X2XU10_9LACO</name>
<evidence type="ECO:0000256" key="1">
    <source>
        <dbReference type="ARBA" id="ARBA00005028"/>
    </source>
</evidence>
<evidence type="ECO:0000256" key="8">
    <source>
        <dbReference type="PIRSR" id="PIRSR005096-3"/>
    </source>
</evidence>
<evidence type="ECO:0000313" key="9">
    <source>
        <dbReference type="EMBL" id="MTV81668.1"/>
    </source>
</evidence>
<evidence type="ECO:0000256" key="5">
    <source>
        <dbReference type="PIRNR" id="PIRNR005096"/>
    </source>
</evidence>
<comment type="catalytic activity">
    <reaction evidence="5">
        <text>alpha-maltose = beta-maltose</text>
        <dbReference type="Rhea" id="RHEA:21228"/>
        <dbReference type="ChEBI" id="CHEBI:18147"/>
        <dbReference type="ChEBI" id="CHEBI:18167"/>
        <dbReference type="EC" id="5.1.3.21"/>
    </reaction>
</comment>
<evidence type="ECO:0000256" key="2">
    <source>
        <dbReference type="ARBA" id="ARBA00006206"/>
    </source>
</evidence>
<keyword evidence="10" id="KW-1185">Reference proteome</keyword>
<organism evidence="9 10">
    <name type="scientific">Secundilactobacillus folii</name>
    <dbReference type="NCBI Taxonomy" id="2678357"/>
    <lineage>
        <taxon>Bacteria</taxon>
        <taxon>Bacillati</taxon>
        <taxon>Bacillota</taxon>
        <taxon>Bacilli</taxon>
        <taxon>Lactobacillales</taxon>
        <taxon>Lactobacillaceae</taxon>
        <taxon>Secundilactobacillus</taxon>
    </lineage>
</organism>
<evidence type="ECO:0000256" key="4">
    <source>
        <dbReference type="ARBA" id="ARBA00023277"/>
    </source>
</evidence>
<evidence type="ECO:0000256" key="3">
    <source>
        <dbReference type="ARBA" id="ARBA00023235"/>
    </source>
</evidence>
<dbReference type="Proteomes" id="UP000466388">
    <property type="component" value="Unassembled WGS sequence"/>
</dbReference>
<proteinExistence type="inferred from homology"/>
<dbReference type="PANTHER" id="PTHR10091:SF0">
    <property type="entry name" value="GALACTOSE MUTAROTASE"/>
    <property type="match status" value="1"/>
</dbReference>
<dbReference type="SUPFAM" id="SSF74650">
    <property type="entry name" value="Galactose mutarotase-like"/>
    <property type="match status" value="1"/>
</dbReference>
<dbReference type="Gene3D" id="2.70.98.10">
    <property type="match status" value="1"/>
</dbReference>
<dbReference type="UniPathway" id="UPA00242"/>
<dbReference type="AlphaFoldDB" id="A0A7X2XU10"/>
<accession>A0A7X2XU10</accession>
<dbReference type="Pfam" id="PF01263">
    <property type="entry name" value="Aldose_epim"/>
    <property type="match status" value="1"/>
</dbReference>
<dbReference type="InterPro" id="IPR047215">
    <property type="entry name" value="Galactose_mutarotase-like"/>
</dbReference>
<comment type="function">
    <text evidence="5">Catalyzes the interconversion of alpha and beta anomers of maltose.</text>
</comment>
<sequence>MNASQTAFDHYEEHEVTAYHLENDNGVKVTVLSQGGIIKAISVPTKNGGQKNLLLEYPHTADYYANPFYVNMMIGSAAGRLKNGQFTVDGKTLKVPANEGNNTLHGGPHGFNSVNWNGELSSTNDEAVLKFTHHFQTRPNDFPGIKVTTTYTLKNDNTLTVRFTGEADEPTIFNPTYHVYFNLSDSKNIEGQTLMLNSSRHMDVDSEKIPTGKLLDNLHTPFDFTNGVKLGEAIDKMQNTTEKGFDDIFQVEPSAKDDTIAKLQDGASKRSVTIHSKRNGLVVFTANSFTPDMNLTLGAGAPYMGIALEAQNLSDATRFEGLGDTTLMPGVSKSYEIRYELKF</sequence>
<feature type="active site" description="Proton acceptor" evidence="6">
    <location>
        <position position="309"/>
    </location>
</feature>
<feature type="binding site" evidence="8">
    <location>
        <begin position="178"/>
        <end position="180"/>
    </location>
    <ligand>
        <name>beta-D-galactose</name>
        <dbReference type="ChEBI" id="CHEBI:27667"/>
    </ligand>
</feature>
<evidence type="ECO:0000313" key="10">
    <source>
        <dbReference type="Proteomes" id="UP000466388"/>
    </source>
</evidence>
<dbReference type="InterPro" id="IPR011013">
    <property type="entry name" value="Gal_mutarotase_sf_dom"/>
</dbReference>
<comment type="similarity">
    <text evidence="2 5">Belongs to the aldose epimerase family.</text>
</comment>
<reference evidence="9 10" key="1">
    <citation type="submission" date="2019-11" db="EMBL/GenBank/DDBJ databases">
        <title>Lactobacillus sp. nov. CRM56-3, isolated from fermented tea leaves.</title>
        <authorList>
            <person name="Phuengjayaem S."/>
            <person name="Tanasupawat S."/>
        </authorList>
    </citation>
    <scope>NUCLEOTIDE SEQUENCE [LARGE SCALE GENOMIC DNA]</scope>
    <source>
        <strain evidence="9 10">CRM56-3</strain>
    </source>
</reference>
<protein>
    <recommendedName>
        <fullName evidence="5">Maltose epimerase</fullName>
        <ecNumber evidence="5">5.1.3.21</ecNumber>
    </recommendedName>
</protein>
<comment type="caution">
    <text evidence="9">The sequence shown here is derived from an EMBL/GenBank/DDBJ whole genome shotgun (WGS) entry which is preliminary data.</text>
</comment>
<feature type="binding site" evidence="7">
    <location>
        <position position="246"/>
    </location>
    <ligand>
        <name>beta-D-galactose</name>
        <dbReference type="ChEBI" id="CHEBI:27667"/>
    </ligand>
</feature>
<keyword evidence="3 5" id="KW-0413">Isomerase</keyword>
<dbReference type="InterPro" id="IPR014718">
    <property type="entry name" value="GH-type_carb-bd"/>
</dbReference>
<evidence type="ECO:0000256" key="6">
    <source>
        <dbReference type="PIRSR" id="PIRSR005096-1"/>
    </source>
</evidence>
<evidence type="ECO:0000256" key="7">
    <source>
        <dbReference type="PIRSR" id="PIRSR005096-2"/>
    </source>
</evidence>
<dbReference type="GO" id="GO:0030246">
    <property type="term" value="F:carbohydrate binding"/>
    <property type="evidence" value="ECO:0007669"/>
    <property type="project" value="InterPro"/>
</dbReference>
<dbReference type="InterPro" id="IPR008183">
    <property type="entry name" value="Aldose_1/G6P_1-epimerase"/>
</dbReference>
<dbReference type="GO" id="GO:0004034">
    <property type="term" value="F:aldose 1-epimerase activity"/>
    <property type="evidence" value="ECO:0007669"/>
    <property type="project" value="TreeGrafter"/>
</dbReference>
<dbReference type="PANTHER" id="PTHR10091">
    <property type="entry name" value="ALDOSE-1-EPIMERASE"/>
    <property type="match status" value="1"/>
</dbReference>
<dbReference type="GO" id="GO:0033499">
    <property type="term" value="P:galactose catabolic process via UDP-galactose, Leloir pathway"/>
    <property type="evidence" value="ECO:0007669"/>
    <property type="project" value="TreeGrafter"/>
</dbReference>
<dbReference type="RefSeq" id="WP_155430960.1">
    <property type="nucleotide sequence ID" value="NZ_WNJO01000003.1"/>
</dbReference>
<dbReference type="EC" id="5.1.3.21" evidence="5"/>
<feature type="active site" description="Proton donor" evidence="6">
    <location>
        <position position="178"/>
    </location>
</feature>
<dbReference type="GO" id="GO:0006006">
    <property type="term" value="P:glucose metabolic process"/>
    <property type="evidence" value="ECO:0007669"/>
    <property type="project" value="TreeGrafter"/>
</dbReference>
<dbReference type="GO" id="GO:0005737">
    <property type="term" value="C:cytoplasm"/>
    <property type="evidence" value="ECO:0007669"/>
    <property type="project" value="TreeGrafter"/>
</dbReference>
<dbReference type="InterPro" id="IPR015443">
    <property type="entry name" value="Aldose_1-epimerase"/>
</dbReference>
<comment type="pathway">
    <text evidence="1 5">Carbohydrate metabolism; hexose metabolism.</text>
</comment>
<dbReference type="EMBL" id="WNJO01000003">
    <property type="protein sequence ID" value="MTV81668.1"/>
    <property type="molecule type" value="Genomic_DNA"/>
</dbReference>
<keyword evidence="4 5" id="KW-0119">Carbohydrate metabolism</keyword>
<dbReference type="PIRSF" id="PIRSF005096">
    <property type="entry name" value="GALM"/>
    <property type="match status" value="1"/>
</dbReference>